<dbReference type="PANTHER" id="PTHR34294:SF1">
    <property type="entry name" value="TRANSCRIPTIONAL REGULATOR LSRR"/>
    <property type="match status" value="1"/>
</dbReference>
<dbReference type="InterPro" id="IPR051054">
    <property type="entry name" value="SorC_transcr_regulators"/>
</dbReference>
<keyword evidence="3" id="KW-0238">DNA-binding</keyword>
<evidence type="ECO:0000313" key="7">
    <source>
        <dbReference type="Proteomes" id="UP000815698"/>
    </source>
</evidence>
<dbReference type="Pfam" id="PF04198">
    <property type="entry name" value="Sugar-bind"/>
    <property type="match status" value="1"/>
</dbReference>
<evidence type="ECO:0000256" key="3">
    <source>
        <dbReference type="ARBA" id="ARBA00023125"/>
    </source>
</evidence>
<dbReference type="SUPFAM" id="SSF46785">
    <property type="entry name" value="Winged helix' DNA-binding domain"/>
    <property type="match status" value="1"/>
</dbReference>
<dbReference type="InterPro" id="IPR036388">
    <property type="entry name" value="WH-like_DNA-bd_sf"/>
</dbReference>
<keyword evidence="7" id="KW-1185">Reference proteome</keyword>
<sequence length="333" mass="36795">MARTDRHGLTVRDRLALDAAKLYYSRLSQAEVAERLFVNRATVSKLLSTARRKGLVRTVIRDPREMDTELYGALNAAYDLSSLRLVVPVGRGPMDKRHALGVAGAELLEGLVQVSDTLGMWWSQTTCEVARGFRRTATRGVRIVGLNGSDDSAHDLAAWESAREHIERELGWETVAARTPHIYSSLSDKLESERTPEARAVRAAQNACRITVFSTSSAHALMARQPDTLSEDERARIECTSVGHICGHFIDTDARICEPIVNQRTSGLPLATLRNVEQKVLVACGPDKVAAMDAILANRYANHLVTDVDTARDLVRMSEDRQRTRADSPIAEP</sequence>
<evidence type="ECO:0000256" key="2">
    <source>
        <dbReference type="ARBA" id="ARBA00023015"/>
    </source>
</evidence>
<dbReference type="Gene3D" id="3.40.50.1360">
    <property type="match status" value="1"/>
</dbReference>
<accession>A0ABN5DQB7</accession>
<evidence type="ECO:0000256" key="1">
    <source>
        <dbReference type="ARBA" id="ARBA00010466"/>
    </source>
</evidence>
<dbReference type="EMBL" id="CP023482">
    <property type="protein sequence ID" value="ATH97356.1"/>
    <property type="molecule type" value="Genomic_DNA"/>
</dbReference>
<feature type="domain" description="Sugar-binding" evidence="5">
    <location>
        <begin position="67"/>
        <end position="315"/>
    </location>
</feature>
<evidence type="ECO:0000313" key="6">
    <source>
        <dbReference type="EMBL" id="ATH97356.1"/>
    </source>
</evidence>
<evidence type="ECO:0000259" key="5">
    <source>
        <dbReference type="Pfam" id="PF04198"/>
    </source>
</evidence>
<dbReference type="InterPro" id="IPR036390">
    <property type="entry name" value="WH_DNA-bd_sf"/>
</dbReference>
<dbReference type="SUPFAM" id="SSF100950">
    <property type="entry name" value="NagB/RpiA/CoA transferase-like"/>
    <property type="match status" value="1"/>
</dbReference>
<protein>
    <submittedName>
        <fullName evidence="6">Deoxyribonucleoside regulator</fullName>
    </submittedName>
</protein>
<keyword evidence="2" id="KW-0805">Transcription regulation</keyword>
<dbReference type="Gene3D" id="1.10.10.10">
    <property type="entry name" value="Winged helix-like DNA-binding domain superfamily/Winged helix DNA-binding domain"/>
    <property type="match status" value="1"/>
</dbReference>
<name>A0ABN5DQB7_9MICO</name>
<keyword evidence="4" id="KW-0804">Transcription</keyword>
<reference evidence="6 7" key="1">
    <citation type="journal article" date="2016" name="Int. J. Syst. Evol. Microbiol.">
        <title>Dermabacter jinjuensis sp. nov., a novel species of the genus Dermabacter isolated from a clinical specimen.</title>
        <authorList>
            <person name="Park Y.K."/>
            <person name="Lee K.M."/>
            <person name="Lee W.K."/>
            <person name="Cho M.J."/>
            <person name="Lee H.S."/>
            <person name="Cho Y.G."/>
            <person name="Lee Y.C."/>
            <person name="Lee W.K."/>
            <person name="Seong W.K."/>
            <person name="Hwang K.J."/>
        </authorList>
    </citation>
    <scope>NUCLEOTIDE SEQUENCE [LARGE SCALE GENOMIC DNA]</scope>
    <source>
        <strain evidence="6 7">32T</strain>
    </source>
</reference>
<dbReference type="InterPro" id="IPR037171">
    <property type="entry name" value="NagB/RpiA_transferase-like"/>
</dbReference>
<evidence type="ECO:0000256" key="4">
    <source>
        <dbReference type="ARBA" id="ARBA00023163"/>
    </source>
</evidence>
<comment type="similarity">
    <text evidence="1">Belongs to the SorC transcriptional regulatory family.</text>
</comment>
<gene>
    <name evidence="6" type="ORF">COP05_09935</name>
</gene>
<organism evidence="6 7">
    <name type="scientific">Dermabacter jinjuensis</name>
    <dbReference type="NCBI Taxonomy" id="1667168"/>
    <lineage>
        <taxon>Bacteria</taxon>
        <taxon>Bacillati</taxon>
        <taxon>Actinomycetota</taxon>
        <taxon>Actinomycetes</taxon>
        <taxon>Micrococcales</taxon>
        <taxon>Dermabacteraceae</taxon>
        <taxon>Dermabacter</taxon>
    </lineage>
</organism>
<proteinExistence type="inferred from homology"/>
<dbReference type="PANTHER" id="PTHR34294">
    <property type="entry name" value="TRANSCRIPTIONAL REGULATOR-RELATED"/>
    <property type="match status" value="1"/>
</dbReference>
<dbReference type="RefSeq" id="WP_096883411.1">
    <property type="nucleotide sequence ID" value="NZ_CP023482.1"/>
</dbReference>
<dbReference type="InterPro" id="IPR007324">
    <property type="entry name" value="Sugar-bd_dom_put"/>
</dbReference>
<dbReference type="Proteomes" id="UP000815698">
    <property type="component" value="Chromosome"/>
</dbReference>